<evidence type="ECO:0000313" key="6">
    <source>
        <dbReference type="EMBL" id="CAD9229936.1"/>
    </source>
</evidence>
<dbReference type="InterPro" id="IPR036546">
    <property type="entry name" value="MED15_KIX"/>
</dbReference>
<feature type="compositionally biased region" description="Basic and acidic residues" evidence="3">
    <location>
        <begin position="187"/>
        <end position="197"/>
    </location>
</feature>
<feature type="compositionally biased region" description="Basic and acidic residues" evidence="3">
    <location>
        <begin position="164"/>
        <end position="179"/>
    </location>
</feature>
<proteinExistence type="predicted"/>
<comment type="subcellular location">
    <subcellularLocation>
        <location evidence="1">Nucleus</location>
    </subcellularLocation>
</comment>
<accession>A0A6T6BG88</accession>
<evidence type="ECO:0000313" key="5">
    <source>
        <dbReference type="EMBL" id="CAD9229934.1"/>
    </source>
</evidence>
<feature type="region of interest" description="Disordered" evidence="3">
    <location>
        <begin position="380"/>
        <end position="442"/>
    </location>
</feature>
<evidence type="ECO:0000256" key="2">
    <source>
        <dbReference type="ARBA" id="ARBA00023242"/>
    </source>
</evidence>
<dbReference type="AlphaFoldDB" id="A0A6T6BG88"/>
<protein>
    <recommendedName>
        <fullName evidence="4">Mediator complex subunit 15 KIX domain-containing protein</fullName>
    </recommendedName>
</protein>
<dbReference type="EMBL" id="HBGH01004112">
    <property type="protein sequence ID" value="CAD9229936.1"/>
    <property type="molecule type" value="Transcribed_RNA"/>
</dbReference>
<reference evidence="5" key="1">
    <citation type="submission" date="2021-01" db="EMBL/GenBank/DDBJ databases">
        <authorList>
            <person name="Corre E."/>
            <person name="Pelletier E."/>
            <person name="Niang G."/>
            <person name="Scheremetjew M."/>
            <person name="Finn R."/>
            <person name="Kale V."/>
            <person name="Holt S."/>
            <person name="Cochrane G."/>
            <person name="Meng A."/>
            <person name="Brown T."/>
            <person name="Cohen L."/>
        </authorList>
    </citation>
    <scope>NUCLEOTIDE SEQUENCE</scope>
    <source>
        <strain evidence="5">SAG 36.94</strain>
    </source>
</reference>
<feature type="domain" description="Mediator complex subunit 15 KIX" evidence="4">
    <location>
        <begin position="2"/>
        <end position="76"/>
    </location>
</feature>
<dbReference type="Pfam" id="PF16987">
    <property type="entry name" value="KIX_2"/>
    <property type="match status" value="1"/>
</dbReference>
<dbReference type="SUPFAM" id="SSF47040">
    <property type="entry name" value="Kix domain of CBP (creb binding protein)"/>
    <property type="match status" value="1"/>
</dbReference>
<dbReference type="GO" id="GO:0005634">
    <property type="term" value="C:nucleus"/>
    <property type="evidence" value="ECO:0007669"/>
    <property type="project" value="UniProtKB-SubCell"/>
</dbReference>
<keyword evidence="2" id="KW-0539">Nucleus</keyword>
<evidence type="ECO:0000256" key="3">
    <source>
        <dbReference type="SAM" id="MobiDB-lite"/>
    </source>
</evidence>
<name>A0A6T6BG88_9RHOD</name>
<evidence type="ECO:0000259" key="4">
    <source>
        <dbReference type="Pfam" id="PF16987"/>
    </source>
</evidence>
<organism evidence="5">
    <name type="scientific">Compsopogon caeruleus</name>
    <dbReference type="NCBI Taxonomy" id="31354"/>
    <lineage>
        <taxon>Eukaryota</taxon>
        <taxon>Rhodophyta</taxon>
        <taxon>Compsopogonophyceae</taxon>
        <taxon>Compsopogonales</taxon>
        <taxon>Compsopogonaceae</taxon>
        <taxon>Compsopogon</taxon>
    </lineage>
</organism>
<evidence type="ECO:0000256" key="1">
    <source>
        <dbReference type="ARBA" id="ARBA00004123"/>
    </source>
</evidence>
<dbReference type="EMBL" id="HBGH01004111">
    <property type="protein sequence ID" value="CAD9229934.1"/>
    <property type="molecule type" value="Transcribed_RNA"/>
</dbReference>
<dbReference type="GO" id="GO:0006355">
    <property type="term" value="P:regulation of DNA-templated transcription"/>
    <property type="evidence" value="ECO:0007669"/>
    <property type="project" value="InterPro"/>
</dbReference>
<gene>
    <name evidence="5" type="ORF">CCAE0312_LOCUS2278</name>
    <name evidence="6" type="ORF">CCAE0312_LOCUS2279</name>
</gene>
<dbReference type="Gene3D" id="1.10.246.20">
    <property type="entry name" value="Coactivator CBP, KIX domain"/>
    <property type="match status" value="1"/>
</dbReference>
<feature type="compositionally biased region" description="Gly residues" evidence="3">
    <location>
        <begin position="418"/>
        <end position="430"/>
    </location>
</feature>
<feature type="region of interest" description="Disordered" evidence="3">
    <location>
        <begin position="491"/>
        <end position="514"/>
    </location>
</feature>
<feature type="compositionally biased region" description="Polar residues" evidence="3">
    <location>
        <begin position="198"/>
        <end position="212"/>
    </location>
</feature>
<dbReference type="GO" id="GO:0003712">
    <property type="term" value="F:transcription coregulator activity"/>
    <property type="evidence" value="ECO:0007669"/>
    <property type="project" value="InterPro"/>
</dbReference>
<feature type="compositionally biased region" description="Basic and acidic residues" evidence="3">
    <location>
        <begin position="491"/>
        <end position="508"/>
    </location>
</feature>
<feature type="region of interest" description="Disordered" evidence="3">
    <location>
        <begin position="137"/>
        <end position="245"/>
    </location>
</feature>
<feature type="compositionally biased region" description="Low complexity" evidence="3">
    <location>
        <begin position="87"/>
        <end position="98"/>
    </location>
</feature>
<feature type="region of interest" description="Disordered" evidence="3">
    <location>
        <begin position="72"/>
        <end position="125"/>
    </location>
</feature>
<feature type="compositionally biased region" description="Polar residues" evidence="3">
    <location>
        <begin position="149"/>
        <end position="161"/>
    </location>
</feature>
<dbReference type="InterPro" id="IPR036529">
    <property type="entry name" value="KIX_dom_sf"/>
</dbReference>
<sequence>MDWRASLQREDRDRVLQWITQKIQIFLSTDSAKLQAVAEQIEQANYQSATSREEYIKNIADRVDVLEAKVKERQERQRQEEQRRRAATLAAAHVASHHGGPIASSTSKSLGPSDPALISLPSSTNLPSARRSIEVENPPMKNADLSAGLPTQQSLSRSSGPDVNESRSESASRGTRREPINPTAKEVAVRTVDERYRATSTTQAPGLETASSRKPAPPIAGAPHSGQEARAPGVGSASVSEPSPEVKAPLLRLREKYADRVFKNWSHILEMANHQKDEAKRERLLAKMRQCRELLRLPFEQLPKSLTQDHLKNVDELLNQVFVHLEAHFQKRASTGSSQQAGRISSVTSSAVSTAQVQGSNAGAVSVAPVNRGVKRELKVNPPEALQPPGKQGGDPSSNRSGEGTRPQLVASSTLNVGGHGSSTSSGGGSQNPDPGPKPSTFQVELTKSLARSQQSLATAQSALKNFEQKLHLHFKREKEQRLIDTIDKLEGPMDRKNTSNERAENIDPGKNPTRLLVTRPISDVARPRLTRSPELYKIIRRECFRAQRADFLLVTGVMEGGLGALVIVCNILIPHTRLPTLFILVSKGYPKRSRPVVYFERPKLGWVGDLRRTKNLFDEKLSEAQRSGEGYLVSDTLTWWSKAASELSCSRNQLLWPSIVE</sequence>
<feature type="compositionally biased region" description="Basic and acidic residues" evidence="3">
    <location>
        <begin position="72"/>
        <end position="84"/>
    </location>
</feature>